<evidence type="ECO:0000256" key="4">
    <source>
        <dbReference type="ARBA" id="ARBA00022553"/>
    </source>
</evidence>
<dbReference type="EC" id="2.7.13.3" evidence="3"/>
<dbReference type="SUPFAM" id="SSF55874">
    <property type="entry name" value="ATPase domain of HSP90 chaperone/DNA topoisomerase II/histidine kinase"/>
    <property type="match status" value="1"/>
</dbReference>
<dbReference type="Gene3D" id="1.10.287.130">
    <property type="match status" value="1"/>
</dbReference>
<dbReference type="InterPro" id="IPR036890">
    <property type="entry name" value="HATPase_C_sf"/>
</dbReference>
<keyword evidence="10" id="KW-0812">Transmembrane</keyword>
<dbReference type="RefSeq" id="WP_189022662.1">
    <property type="nucleotide sequence ID" value="NZ_BMKR01000004.1"/>
</dbReference>
<dbReference type="InterPro" id="IPR036097">
    <property type="entry name" value="HisK_dim/P_sf"/>
</dbReference>
<evidence type="ECO:0000259" key="11">
    <source>
        <dbReference type="PROSITE" id="PS50109"/>
    </source>
</evidence>
<dbReference type="EMBL" id="BMKR01000004">
    <property type="protein sequence ID" value="GGF67273.1"/>
    <property type="molecule type" value="Genomic_DNA"/>
</dbReference>
<dbReference type="Pfam" id="PF02518">
    <property type="entry name" value="HATPase_c"/>
    <property type="match status" value="1"/>
</dbReference>
<gene>
    <name evidence="12" type="primary">yvrG</name>
    <name evidence="12" type="ORF">GCM10010912_10290</name>
</gene>
<dbReference type="InterPro" id="IPR004358">
    <property type="entry name" value="Sig_transdc_His_kin-like_C"/>
</dbReference>
<evidence type="ECO:0000256" key="10">
    <source>
        <dbReference type="SAM" id="Phobius"/>
    </source>
</evidence>
<proteinExistence type="predicted"/>
<keyword evidence="6" id="KW-0547">Nucleotide-binding</keyword>
<keyword evidence="9" id="KW-0902">Two-component regulatory system</keyword>
<evidence type="ECO:0000256" key="7">
    <source>
        <dbReference type="ARBA" id="ARBA00022777"/>
    </source>
</evidence>
<dbReference type="GO" id="GO:0000155">
    <property type="term" value="F:phosphorelay sensor kinase activity"/>
    <property type="evidence" value="ECO:0007669"/>
    <property type="project" value="InterPro"/>
</dbReference>
<dbReference type="InterPro" id="IPR003661">
    <property type="entry name" value="HisK_dim/P_dom"/>
</dbReference>
<dbReference type="Pfam" id="PF00512">
    <property type="entry name" value="HisKA"/>
    <property type="match status" value="1"/>
</dbReference>
<keyword evidence="7 12" id="KW-0418">Kinase</keyword>
<feature type="transmembrane region" description="Helical" evidence="10">
    <location>
        <begin position="12"/>
        <end position="34"/>
    </location>
</feature>
<evidence type="ECO:0000313" key="13">
    <source>
        <dbReference type="Proteomes" id="UP000637643"/>
    </source>
</evidence>
<dbReference type="GO" id="GO:0005886">
    <property type="term" value="C:plasma membrane"/>
    <property type="evidence" value="ECO:0007669"/>
    <property type="project" value="TreeGrafter"/>
</dbReference>
<evidence type="ECO:0000313" key="12">
    <source>
        <dbReference type="EMBL" id="GGF67273.1"/>
    </source>
</evidence>
<dbReference type="InterPro" id="IPR005467">
    <property type="entry name" value="His_kinase_dom"/>
</dbReference>
<dbReference type="AlphaFoldDB" id="A0A917C160"/>
<dbReference type="CDD" id="cd00075">
    <property type="entry name" value="HATPase"/>
    <property type="match status" value="1"/>
</dbReference>
<keyword evidence="10" id="KW-0472">Membrane</keyword>
<dbReference type="PROSITE" id="PS50109">
    <property type="entry name" value="HIS_KIN"/>
    <property type="match status" value="1"/>
</dbReference>
<protein>
    <recommendedName>
        <fullName evidence="3">histidine kinase</fullName>
        <ecNumber evidence="3">2.7.13.3</ecNumber>
    </recommendedName>
</protein>
<keyword evidence="13" id="KW-1185">Reference proteome</keyword>
<dbReference type="GO" id="GO:0004721">
    <property type="term" value="F:phosphoprotein phosphatase activity"/>
    <property type="evidence" value="ECO:0007669"/>
    <property type="project" value="TreeGrafter"/>
</dbReference>
<evidence type="ECO:0000256" key="8">
    <source>
        <dbReference type="ARBA" id="ARBA00022840"/>
    </source>
</evidence>
<comment type="caution">
    <text evidence="12">The sequence shown here is derived from an EMBL/GenBank/DDBJ whole genome shotgun (WGS) entry which is preliminary data.</text>
</comment>
<keyword evidence="5" id="KW-0808">Transferase</keyword>
<name>A0A917C160_9BACL</name>
<evidence type="ECO:0000256" key="9">
    <source>
        <dbReference type="ARBA" id="ARBA00023012"/>
    </source>
</evidence>
<organism evidence="12 13">
    <name type="scientific">Paenibacillus albidus</name>
    <dbReference type="NCBI Taxonomy" id="2041023"/>
    <lineage>
        <taxon>Bacteria</taxon>
        <taxon>Bacillati</taxon>
        <taxon>Bacillota</taxon>
        <taxon>Bacilli</taxon>
        <taxon>Bacillales</taxon>
        <taxon>Paenibacillaceae</taxon>
        <taxon>Paenibacillus</taxon>
    </lineage>
</organism>
<dbReference type="GO" id="GO:0005524">
    <property type="term" value="F:ATP binding"/>
    <property type="evidence" value="ECO:0007669"/>
    <property type="project" value="UniProtKB-KW"/>
</dbReference>
<evidence type="ECO:0000256" key="1">
    <source>
        <dbReference type="ARBA" id="ARBA00000085"/>
    </source>
</evidence>
<dbReference type="PANTHER" id="PTHR45453">
    <property type="entry name" value="PHOSPHATE REGULON SENSOR PROTEIN PHOR"/>
    <property type="match status" value="1"/>
</dbReference>
<evidence type="ECO:0000256" key="2">
    <source>
        <dbReference type="ARBA" id="ARBA00004370"/>
    </source>
</evidence>
<evidence type="ECO:0000256" key="5">
    <source>
        <dbReference type="ARBA" id="ARBA00022679"/>
    </source>
</evidence>
<dbReference type="InterPro" id="IPR003594">
    <property type="entry name" value="HATPase_dom"/>
</dbReference>
<accession>A0A917C160</accession>
<dbReference type="PANTHER" id="PTHR45453:SF1">
    <property type="entry name" value="PHOSPHATE REGULON SENSOR PROTEIN PHOR"/>
    <property type="match status" value="1"/>
</dbReference>
<feature type="transmembrane region" description="Helical" evidence="10">
    <location>
        <begin position="261"/>
        <end position="283"/>
    </location>
</feature>
<dbReference type="Gene3D" id="3.30.565.10">
    <property type="entry name" value="Histidine kinase-like ATPase, C-terminal domain"/>
    <property type="match status" value="1"/>
</dbReference>
<dbReference type="PRINTS" id="PR00344">
    <property type="entry name" value="BCTRLSENSOR"/>
</dbReference>
<dbReference type="CDD" id="cd12087">
    <property type="entry name" value="TM_EGFR-like"/>
    <property type="match status" value="1"/>
</dbReference>
<dbReference type="SMART" id="SM00388">
    <property type="entry name" value="HisKA"/>
    <property type="match status" value="1"/>
</dbReference>
<dbReference type="InterPro" id="IPR050351">
    <property type="entry name" value="BphY/WalK/GraS-like"/>
</dbReference>
<comment type="catalytic activity">
    <reaction evidence="1">
        <text>ATP + protein L-histidine = ADP + protein N-phospho-L-histidine.</text>
        <dbReference type="EC" id="2.7.13.3"/>
    </reaction>
</comment>
<comment type="subcellular location">
    <subcellularLocation>
        <location evidence="2">Membrane</location>
    </subcellularLocation>
</comment>
<dbReference type="CDD" id="cd00082">
    <property type="entry name" value="HisKA"/>
    <property type="match status" value="1"/>
</dbReference>
<dbReference type="Proteomes" id="UP000637643">
    <property type="component" value="Unassembled WGS sequence"/>
</dbReference>
<keyword evidence="4" id="KW-0597">Phosphoprotein</keyword>
<reference evidence="12" key="2">
    <citation type="submission" date="2020-09" db="EMBL/GenBank/DDBJ databases">
        <authorList>
            <person name="Sun Q."/>
            <person name="Zhou Y."/>
        </authorList>
    </citation>
    <scope>NUCLEOTIDE SEQUENCE</scope>
    <source>
        <strain evidence="12">CGMCC 1.16134</strain>
    </source>
</reference>
<keyword evidence="8" id="KW-0067">ATP-binding</keyword>
<evidence type="ECO:0000256" key="6">
    <source>
        <dbReference type="ARBA" id="ARBA00022741"/>
    </source>
</evidence>
<reference evidence="12" key="1">
    <citation type="journal article" date="2014" name="Int. J. Syst. Evol. Microbiol.">
        <title>Complete genome sequence of Corynebacterium casei LMG S-19264T (=DSM 44701T), isolated from a smear-ripened cheese.</title>
        <authorList>
            <consortium name="US DOE Joint Genome Institute (JGI-PGF)"/>
            <person name="Walter F."/>
            <person name="Albersmeier A."/>
            <person name="Kalinowski J."/>
            <person name="Ruckert C."/>
        </authorList>
    </citation>
    <scope>NUCLEOTIDE SEQUENCE</scope>
    <source>
        <strain evidence="12">CGMCC 1.16134</strain>
    </source>
</reference>
<dbReference type="SUPFAM" id="SSF47384">
    <property type="entry name" value="Homodimeric domain of signal transducing histidine kinase"/>
    <property type="match status" value="1"/>
</dbReference>
<dbReference type="GO" id="GO:0016036">
    <property type="term" value="P:cellular response to phosphate starvation"/>
    <property type="evidence" value="ECO:0007669"/>
    <property type="project" value="TreeGrafter"/>
</dbReference>
<feature type="domain" description="Histidine kinase" evidence="11">
    <location>
        <begin position="367"/>
        <end position="586"/>
    </location>
</feature>
<evidence type="ECO:0000256" key="3">
    <source>
        <dbReference type="ARBA" id="ARBA00012438"/>
    </source>
</evidence>
<dbReference type="SMART" id="SM00387">
    <property type="entry name" value="HATPase_c"/>
    <property type="match status" value="1"/>
</dbReference>
<sequence length="594" mass="66135">MNIRKKLTLRFVLHSVVAGLIVLLIAGLTVFWVMQRFSDISLSNNFASIGLERLVESSTFDADGITFDVKLLEQVKENGGWLQSLDEAGNVESSYHTPKDVPLHYGPGEFVAYWNGEQDFPYNLYLWIQEKNGRLYTLLYGVPKIIQPVLDILAKTPPAYSGGKPHLPTGLTEKLMAKEGYIQLLDAEGKEVASLNRPSSVPVRYSVQELALRSEYGDRYGYYTSTVYHADEKMTYVVGSPVAQGNKTGLKGSGMQAETEVLLLGIAGMLAATLLLLALLSLYNAHQFGTPILHMLAWLDALGKGRFTEPYNRNKQPLSRHRSGKWKKRYRIFADVMRSLDTLSGILQRDRELRRQTEVLREEWITGITHDLKTPLSSIKGYAHLLAEGHYDWSPEEVRRFSGVMLEKSAHIDKLISDLDLTYRIKSGISPPQMELIELNGWLENALDQAGANPAYGEGRIRFVSAGKEIWVRLYAPWLERVVNNLTANALLHNSPDTRLDVILTADEEAGLSILFRDNGQGMDELTKAHLFERYYRGVDTLSTTHGSGLGMAVSKGLIEAMGGEIAVQSTPGSGTDITLSWEKSSAVRVDSPG</sequence>
<keyword evidence="10" id="KW-1133">Transmembrane helix</keyword>